<accession>A0A7Z0BND4</accession>
<dbReference type="EMBL" id="JACBYV010000001">
    <property type="protein sequence ID" value="NYH71764.1"/>
    <property type="molecule type" value="Genomic_DNA"/>
</dbReference>
<comment type="caution">
    <text evidence="2">The sequence shown here is derived from an EMBL/GenBank/DDBJ whole genome shotgun (WGS) entry which is preliminary data.</text>
</comment>
<evidence type="ECO:0008006" key="4">
    <source>
        <dbReference type="Google" id="ProtNLM"/>
    </source>
</evidence>
<name>A0A7Z0BND4_9GAMM</name>
<protein>
    <recommendedName>
        <fullName evidence="4">Pilin (Type 1 fimbria component protein)</fullName>
    </recommendedName>
</protein>
<feature type="signal peptide" evidence="1">
    <location>
        <begin position="1"/>
        <end position="16"/>
    </location>
</feature>
<sequence length="397" mass="43508">MPVAMLGLLLSTSVQAADATISARFDPNLQDASHNRFTNTTPQAGFCQRWPETCTQYKYFSVGIGGVTFNKRAIKLASDVRNRFYVKAPDSRQVRVVNEAGDSFMVEFRISAVSQRTENDPAPQLDNPVWSAVQGGCSAWRVYAQTGNASSYAQYIWQVRNPSSPGGCYVDATAQSAGFAKNLRVSELAVGYELITPTPLSLANGVYRGQVTYRIGNNGDFDFGNNITGLSKSTISIDFELTVKHQVRIEFPPGSDRAVLEPQGGWGNWVHRGQQPTRLQRDLPFRLWSGGPFNMYLNCQYSAGSSCAIRNQNNRQVPIDVAVTLPSHVALANGGAVRRENLPVGRAAAKHFRSLSTGFNQPAQLHFEATQAAVKEMLKQPGSTYQGDVTIIFDAEL</sequence>
<evidence type="ECO:0000313" key="3">
    <source>
        <dbReference type="Proteomes" id="UP000578688"/>
    </source>
</evidence>
<feature type="chain" id="PRO_5030789204" description="Pilin (Type 1 fimbria component protein)" evidence="1">
    <location>
        <begin position="17"/>
        <end position="397"/>
    </location>
</feature>
<dbReference type="Proteomes" id="UP000578688">
    <property type="component" value="Unassembled WGS sequence"/>
</dbReference>
<keyword evidence="1" id="KW-0732">Signal</keyword>
<dbReference type="AlphaFoldDB" id="A0A7Z0BND4"/>
<dbReference type="RefSeq" id="WP_197076946.1">
    <property type="nucleotide sequence ID" value="NZ_JACBYV010000001.1"/>
</dbReference>
<keyword evidence="3" id="KW-1185">Reference proteome</keyword>
<gene>
    <name evidence="2" type="ORF">FHR27_000374</name>
</gene>
<evidence type="ECO:0000313" key="2">
    <source>
        <dbReference type="EMBL" id="NYH71764.1"/>
    </source>
</evidence>
<reference evidence="2 3" key="1">
    <citation type="submission" date="2020-07" db="EMBL/GenBank/DDBJ databases">
        <title>Genomic analyses of the natural microbiome of Caenorhabditis elegans.</title>
        <authorList>
            <person name="Samuel B."/>
        </authorList>
    </citation>
    <scope>NUCLEOTIDE SEQUENCE [LARGE SCALE GENOMIC DNA]</scope>
    <source>
        <strain evidence="2 3">BIGb0408</strain>
    </source>
</reference>
<organism evidence="2 3">
    <name type="scientific">Phytopseudomonas flavescens</name>
    <dbReference type="NCBI Taxonomy" id="29435"/>
    <lineage>
        <taxon>Bacteria</taxon>
        <taxon>Pseudomonadati</taxon>
        <taxon>Pseudomonadota</taxon>
        <taxon>Gammaproteobacteria</taxon>
        <taxon>Pseudomonadales</taxon>
        <taxon>Pseudomonadaceae</taxon>
        <taxon>Phytopseudomonas</taxon>
    </lineage>
</organism>
<proteinExistence type="predicted"/>
<evidence type="ECO:0000256" key="1">
    <source>
        <dbReference type="SAM" id="SignalP"/>
    </source>
</evidence>